<dbReference type="GO" id="GO:0071004">
    <property type="term" value="C:U2-type prespliceosome"/>
    <property type="evidence" value="ECO:0007669"/>
    <property type="project" value="TreeGrafter"/>
</dbReference>
<dbReference type="InterPro" id="IPR047575">
    <property type="entry name" value="Sm"/>
</dbReference>
<gene>
    <name evidence="11" type="ORF">PXEA_LOCUS4372</name>
</gene>
<keyword evidence="6" id="KW-0508">mRNA splicing</keyword>
<dbReference type="GO" id="GO:0000956">
    <property type="term" value="P:nuclear-transcribed mRNA catabolic process"/>
    <property type="evidence" value="ECO:0007669"/>
    <property type="project" value="InterPro"/>
</dbReference>
<evidence type="ECO:0000256" key="2">
    <source>
        <dbReference type="ARBA" id="ARBA00006850"/>
    </source>
</evidence>
<dbReference type="SUPFAM" id="SSF50182">
    <property type="entry name" value="Sm-like ribonucleoproteins"/>
    <property type="match status" value="1"/>
</dbReference>
<accession>A0A3S5CD02</accession>
<dbReference type="GO" id="GO:0000398">
    <property type="term" value="P:mRNA splicing, via spliceosome"/>
    <property type="evidence" value="ECO:0007669"/>
    <property type="project" value="InterPro"/>
</dbReference>
<dbReference type="PANTHER" id="PTHR10553">
    <property type="entry name" value="SMALL NUCLEAR RIBONUCLEOPROTEIN"/>
    <property type="match status" value="1"/>
</dbReference>
<keyword evidence="12" id="KW-1185">Reference proteome</keyword>
<dbReference type="GO" id="GO:0003723">
    <property type="term" value="F:RNA binding"/>
    <property type="evidence" value="ECO:0007669"/>
    <property type="project" value="UniProtKB-KW"/>
</dbReference>
<keyword evidence="5" id="KW-0694">RNA-binding</keyword>
<evidence type="ECO:0000259" key="10">
    <source>
        <dbReference type="PROSITE" id="PS52002"/>
    </source>
</evidence>
<dbReference type="PANTHER" id="PTHR10553:SF5">
    <property type="entry name" value="U6 SNRNA-ASSOCIATED SM-LIKE PROTEIN LSM7"/>
    <property type="match status" value="1"/>
</dbReference>
<dbReference type="GO" id="GO:0071013">
    <property type="term" value="C:catalytic step 2 spliceosome"/>
    <property type="evidence" value="ECO:0007669"/>
    <property type="project" value="TreeGrafter"/>
</dbReference>
<evidence type="ECO:0000256" key="7">
    <source>
        <dbReference type="ARBA" id="ARBA00023242"/>
    </source>
</evidence>
<dbReference type="GO" id="GO:0097526">
    <property type="term" value="C:spliceosomal tri-snRNP complex"/>
    <property type="evidence" value="ECO:0007669"/>
    <property type="project" value="TreeGrafter"/>
</dbReference>
<keyword evidence="4" id="KW-0747">Spliceosome</keyword>
<dbReference type="CDD" id="cd01729">
    <property type="entry name" value="LSm7"/>
    <property type="match status" value="1"/>
</dbReference>
<comment type="similarity">
    <text evidence="2">Belongs to the snRNP Sm proteins family.</text>
</comment>
<evidence type="ECO:0000256" key="3">
    <source>
        <dbReference type="ARBA" id="ARBA00022664"/>
    </source>
</evidence>
<reference evidence="11" key="1">
    <citation type="submission" date="2018-11" db="EMBL/GenBank/DDBJ databases">
        <authorList>
            <consortium name="Pathogen Informatics"/>
        </authorList>
    </citation>
    <scope>NUCLEOTIDE SEQUENCE</scope>
</reference>
<feature type="compositionally biased region" description="Low complexity" evidence="9">
    <location>
        <begin position="13"/>
        <end position="25"/>
    </location>
</feature>
<evidence type="ECO:0000256" key="1">
    <source>
        <dbReference type="ARBA" id="ARBA00004123"/>
    </source>
</evidence>
<dbReference type="InterPro" id="IPR001163">
    <property type="entry name" value="Sm_dom_euk/arc"/>
</dbReference>
<dbReference type="InterPro" id="IPR017132">
    <property type="entry name" value="Lsm7"/>
</dbReference>
<dbReference type="GO" id="GO:0005689">
    <property type="term" value="C:U12-type spliceosomal complex"/>
    <property type="evidence" value="ECO:0007669"/>
    <property type="project" value="TreeGrafter"/>
</dbReference>
<evidence type="ECO:0000313" key="12">
    <source>
        <dbReference type="Proteomes" id="UP000784294"/>
    </source>
</evidence>
<feature type="non-terminal residue" evidence="11">
    <location>
        <position position="148"/>
    </location>
</feature>
<evidence type="ECO:0000256" key="5">
    <source>
        <dbReference type="ARBA" id="ARBA00022884"/>
    </source>
</evidence>
<evidence type="ECO:0000313" key="11">
    <source>
        <dbReference type="EMBL" id="VEL10932.1"/>
    </source>
</evidence>
<feature type="domain" description="Sm" evidence="10">
    <location>
        <begin position="33"/>
        <end position="113"/>
    </location>
</feature>
<sequence>STSNTVGERAFPGGATIGAATGTAATGERRRKESIIDLTRYIDKRVRVKFSGGREASGTLKGCDNLYNMVLDCTIEHLRDPDDPSRLTDDTRELGLVVCRCKHFIGIGFIHELNPLDADLTIRSFDHLGCFTLSEHDPLFVEVHSTVP</sequence>
<dbReference type="OrthoDB" id="2146at2759"/>
<dbReference type="InterPro" id="IPR044641">
    <property type="entry name" value="Lsm7/SmG-like"/>
</dbReference>
<feature type="region of interest" description="Disordered" evidence="9">
    <location>
        <begin position="1"/>
        <end position="25"/>
    </location>
</feature>
<dbReference type="AlphaFoldDB" id="A0A3S5CD02"/>
<dbReference type="InterPro" id="IPR010920">
    <property type="entry name" value="LSM_dom_sf"/>
</dbReference>
<evidence type="ECO:0000256" key="9">
    <source>
        <dbReference type="SAM" id="MobiDB-lite"/>
    </source>
</evidence>
<dbReference type="GO" id="GO:1990726">
    <property type="term" value="C:Lsm1-7-Pat1 complex"/>
    <property type="evidence" value="ECO:0007669"/>
    <property type="project" value="TreeGrafter"/>
</dbReference>
<evidence type="ECO:0000256" key="8">
    <source>
        <dbReference type="ARBA" id="ARBA00023274"/>
    </source>
</evidence>
<comment type="subcellular location">
    <subcellularLocation>
        <location evidence="1">Nucleus</location>
    </subcellularLocation>
</comment>
<proteinExistence type="inferred from homology"/>
<name>A0A3S5CD02_9PLAT</name>
<evidence type="ECO:0000256" key="6">
    <source>
        <dbReference type="ARBA" id="ARBA00023187"/>
    </source>
</evidence>
<protein>
    <recommendedName>
        <fullName evidence="10">Sm domain-containing protein</fullName>
    </recommendedName>
</protein>
<dbReference type="PROSITE" id="PS52002">
    <property type="entry name" value="SM"/>
    <property type="match status" value="1"/>
</dbReference>
<dbReference type="Gene3D" id="2.30.30.100">
    <property type="match status" value="1"/>
</dbReference>
<dbReference type="EMBL" id="CAAALY010010340">
    <property type="protein sequence ID" value="VEL10932.1"/>
    <property type="molecule type" value="Genomic_DNA"/>
</dbReference>
<dbReference type="Pfam" id="PF01423">
    <property type="entry name" value="LSM"/>
    <property type="match status" value="1"/>
</dbReference>
<comment type="caution">
    <text evidence="11">The sequence shown here is derived from an EMBL/GenBank/DDBJ whole genome shotgun (WGS) entry which is preliminary data.</text>
</comment>
<dbReference type="Proteomes" id="UP000784294">
    <property type="component" value="Unassembled WGS sequence"/>
</dbReference>
<dbReference type="GO" id="GO:0005688">
    <property type="term" value="C:U6 snRNP"/>
    <property type="evidence" value="ECO:0007669"/>
    <property type="project" value="TreeGrafter"/>
</dbReference>
<evidence type="ECO:0000256" key="4">
    <source>
        <dbReference type="ARBA" id="ARBA00022728"/>
    </source>
</evidence>
<keyword evidence="3" id="KW-0507">mRNA processing</keyword>
<organism evidence="11 12">
    <name type="scientific">Protopolystoma xenopodis</name>
    <dbReference type="NCBI Taxonomy" id="117903"/>
    <lineage>
        <taxon>Eukaryota</taxon>
        <taxon>Metazoa</taxon>
        <taxon>Spiralia</taxon>
        <taxon>Lophotrochozoa</taxon>
        <taxon>Platyhelminthes</taxon>
        <taxon>Monogenea</taxon>
        <taxon>Polyopisthocotylea</taxon>
        <taxon>Polystomatidea</taxon>
        <taxon>Polystomatidae</taxon>
        <taxon>Protopolystoma</taxon>
    </lineage>
</organism>
<keyword evidence="8" id="KW-0687">Ribonucleoprotein</keyword>
<dbReference type="SMART" id="SM00651">
    <property type="entry name" value="Sm"/>
    <property type="match status" value="1"/>
</dbReference>
<keyword evidence="7" id="KW-0539">Nucleus</keyword>